<proteinExistence type="predicted"/>
<sequence>MSVVLRSIEIETVRYVRAPAGPVSRAEAAGAGLPASAGVVTDIARYRTIGSLQALGLAATASVVTIALLWLAV</sequence>
<protein>
    <submittedName>
        <fullName evidence="1">Uncharacterized protein</fullName>
    </submittedName>
</protein>
<evidence type="ECO:0000313" key="2">
    <source>
        <dbReference type="Proteomes" id="UP000180215"/>
    </source>
</evidence>
<dbReference type="Proteomes" id="UP000180215">
    <property type="component" value="Unassembled WGS sequence"/>
</dbReference>
<comment type="caution">
    <text evidence="1">The sequence shown here is derived from an EMBL/GenBank/DDBJ whole genome shotgun (WGS) entry which is preliminary data.</text>
</comment>
<dbReference type="EMBL" id="MNAO01000054">
    <property type="protein sequence ID" value="OHV17203.1"/>
    <property type="molecule type" value="Genomic_DNA"/>
</dbReference>
<accession>A0A1S1P2M6</accession>
<dbReference type="AlphaFoldDB" id="A0A1S1P2M6"/>
<organism evidence="1 2">
    <name type="scientific">Methylorubrum extorquens</name>
    <name type="common">Methylobacterium dichloromethanicum</name>
    <name type="synonym">Methylobacterium extorquens</name>
    <dbReference type="NCBI Taxonomy" id="408"/>
    <lineage>
        <taxon>Bacteria</taxon>
        <taxon>Pseudomonadati</taxon>
        <taxon>Pseudomonadota</taxon>
        <taxon>Alphaproteobacteria</taxon>
        <taxon>Hyphomicrobiales</taxon>
        <taxon>Methylobacteriaceae</taxon>
        <taxon>Methylorubrum</taxon>
    </lineage>
</organism>
<reference evidence="1 2" key="1">
    <citation type="submission" date="2016-10" db="EMBL/GenBank/DDBJ databases">
        <title>Draft genome sequence of Methylobacterium extorquens CP3, a seed endophyte of Crotalaria pumila with plant growth-promoting and metal tolerance properties.</title>
        <authorList>
            <person name="Sanchez-Lopez A.S."/>
            <person name="Van Hamme J.D."/>
            <person name="Thijs S."/>
            <person name="Mcammond B.M."/>
            <person name="Stevens V."/>
            <person name="Gonzalez-Chavez M.D.C."/>
            <person name="Vangronsveld J."/>
        </authorList>
    </citation>
    <scope>NUCLEOTIDE SEQUENCE [LARGE SCALE GENOMIC DNA]</scope>
    <source>
        <strain evidence="1 2">CP3</strain>
    </source>
</reference>
<evidence type="ECO:0000313" key="1">
    <source>
        <dbReference type="EMBL" id="OHV17203.1"/>
    </source>
</evidence>
<dbReference type="RefSeq" id="WP_003600858.1">
    <property type="nucleotide sequence ID" value="NZ_BJVP01000056.1"/>
</dbReference>
<gene>
    <name evidence="1" type="ORF">BK022_07065</name>
</gene>
<name>A0A1S1P2M6_METEX</name>
<dbReference type="GeneID" id="72991144"/>